<feature type="domain" description="Fe2OG dioxygenase" evidence="2">
    <location>
        <begin position="116"/>
        <end position="225"/>
    </location>
</feature>
<dbReference type="EMBL" id="VXIV02002648">
    <property type="protein sequence ID" value="KAF6023911.1"/>
    <property type="molecule type" value="Genomic_DNA"/>
</dbReference>
<dbReference type="InterPro" id="IPR050231">
    <property type="entry name" value="Iron_ascorbate_oxido_reductase"/>
</dbReference>
<dbReference type="InterPro" id="IPR044861">
    <property type="entry name" value="IPNS-like_FE2OG_OXY"/>
</dbReference>
<gene>
    <name evidence="3" type="ORF">EB796_017775</name>
</gene>
<accession>A0A7J7JE78</accession>
<evidence type="ECO:0000313" key="3">
    <source>
        <dbReference type="EMBL" id="KAF6023911.1"/>
    </source>
</evidence>
<protein>
    <recommendedName>
        <fullName evidence="2">Fe2OG dioxygenase domain-containing protein</fullName>
    </recommendedName>
</protein>
<dbReference type="Gene3D" id="2.60.120.330">
    <property type="entry name" value="B-lactam Antibiotic, Isopenicillin N Synthase, Chain"/>
    <property type="match status" value="1"/>
</dbReference>
<comment type="caution">
    <text evidence="3">The sequence shown here is derived from an EMBL/GenBank/DDBJ whole genome shotgun (WGS) entry which is preliminary data.</text>
</comment>
<dbReference type="Proteomes" id="UP000593567">
    <property type="component" value="Unassembled WGS sequence"/>
</dbReference>
<dbReference type="InterPro" id="IPR027443">
    <property type="entry name" value="IPNS-like_sf"/>
</dbReference>
<dbReference type="AlphaFoldDB" id="A0A7J7JE78"/>
<organism evidence="3 4">
    <name type="scientific">Bugula neritina</name>
    <name type="common">Brown bryozoan</name>
    <name type="synonym">Sertularia neritina</name>
    <dbReference type="NCBI Taxonomy" id="10212"/>
    <lineage>
        <taxon>Eukaryota</taxon>
        <taxon>Metazoa</taxon>
        <taxon>Spiralia</taxon>
        <taxon>Lophotrochozoa</taxon>
        <taxon>Bryozoa</taxon>
        <taxon>Gymnolaemata</taxon>
        <taxon>Cheilostomatida</taxon>
        <taxon>Flustrina</taxon>
        <taxon>Buguloidea</taxon>
        <taxon>Bugulidae</taxon>
        <taxon>Bugula</taxon>
    </lineage>
</organism>
<keyword evidence="1" id="KW-0479">Metal-binding</keyword>
<dbReference type="PROSITE" id="PS51471">
    <property type="entry name" value="FE2OG_OXY"/>
    <property type="match status" value="1"/>
</dbReference>
<name>A0A7J7JE78_BUGNE</name>
<keyword evidence="1" id="KW-0560">Oxidoreductase</keyword>
<proteinExistence type="inferred from homology"/>
<evidence type="ECO:0000259" key="2">
    <source>
        <dbReference type="PROSITE" id="PS51471"/>
    </source>
</evidence>
<dbReference type="InterPro" id="IPR005123">
    <property type="entry name" value="Oxoglu/Fe-dep_dioxygenase_dom"/>
</dbReference>
<evidence type="ECO:0000313" key="4">
    <source>
        <dbReference type="Proteomes" id="UP000593567"/>
    </source>
</evidence>
<keyword evidence="4" id="KW-1185">Reference proteome</keyword>
<comment type="similarity">
    <text evidence="1">Belongs to the iron/ascorbate-dependent oxidoreductase family.</text>
</comment>
<dbReference type="SUPFAM" id="SSF51197">
    <property type="entry name" value="Clavaminate synthase-like"/>
    <property type="match status" value="1"/>
</dbReference>
<dbReference type="PRINTS" id="PR00682">
    <property type="entry name" value="IPNSYNTHASE"/>
</dbReference>
<dbReference type="PANTHER" id="PTHR47990">
    <property type="entry name" value="2-OXOGLUTARATE (2OG) AND FE(II)-DEPENDENT OXYGENASE SUPERFAMILY PROTEIN-RELATED"/>
    <property type="match status" value="1"/>
</dbReference>
<dbReference type="GO" id="GO:0016491">
    <property type="term" value="F:oxidoreductase activity"/>
    <property type="evidence" value="ECO:0007669"/>
    <property type="project" value="UniProtKB-KW"/>
</dbReference>
<dbReference type="OrthoDB" id="288590at2759"/>
<dbReference type="GO" id="GO:0046872">
    <property type="term" value="F:metal ion binding"/>
    <property type="evidence" value="ECO:0007669"/>
    <property type="project" value="UniProtKB-KW"/>
</dbReference>
<evidence type="ECO:0000256" key="1">
    <source>
        <dbReference type="RuleBase" id="RU003682"/>
    </source>
</evidence>
<reference evidence="3" key="1">
    <citation type="submission" date="2020-06" db="EMBL/GenBank/DDBJ databases">
        <title>Draft genome of Bugula neritina, a colonial animal packing powerful symbionts and potential medicines.</title>
        <authorList>
            <person name="Rayko M."/>
        </authorList>
    </citation>
    <scope>NUCLEOTIDE SEQUENCE [LARGE SCALE GENOMIC DNA]</scope>
    <source>
        <strain evidence="3">Kwan_BN1</strain>
    </source>
</reference>
<dbReference type="Pfam" id="PF03171">
    <property type="entry name" value="2OG-FeII_Oxy"/>
    <property type="match status" value="1"/>
</dbReference>
<keyword evidence="1" id="KW-0408">Iron</keyword>
<sequence>MLKDAFCHSSNFFDLSSDKKSKYIYPTLENKGGFGYVPAEHEHFNHDKPVDIKEAFDISPGVDQSRWPSEEDVPGFHRSMKSLIDQMTTLAHRLYYLVGIGLDLPDPNHLSRASFKGDGMLFRILNYPKVDHLSMLKPGQVRCTGHTDYGFLTILYQDDCGGLEVMNREGEYVEAIPLKGTALVNVGDFLSMCTGEKLKSTMHQVLISEENFGRRRQSIVMFCDPDGDFALEPLCGNLEGLQPLTFNQWRNKRYAQTYR</sequence>